<evidence type="ECO:0000259" key="8">
    <source>
        <dbReference type="PROSITE" id="PS50850"/>
    </source>
</evidence>
<dbReference type="OrthoDB" id="6360at2"/>
<evidence type="ECO:0000256" key="3">
    <source>
        <dbReference type="ARBA" id="ARBA00022692"/>
    </source>
</evidence>
<keyword evidence="10" id="KW-1185">Reference proteome</keyword>
<feature type="transmembrane region" description="Helical" evidence="7">
    <location>
        <begin position="156"/>
        <end position="176"/>
    </location>
</feature>
<comment type="subcellular location">
    <subcellularLocation>
        <location evidence="1">Cell membrane</location>
        <topology evidence="1">Multi-pass membrane protein</topology>
    </subcellularLocation>
</comment>
<dbReference type="PROSITE" id="PS50850">
    <property type="entry name" value="MFS"/>
    <property type="match status" value="1"/>
</dbReference>
<sequence length="437" mass="49297">MEKLPLETAEVRDPNPQPPRKRKVKARWWVMFFIFLSTVLAYTDRSNISIVAVTMMEEFGWNEQQFGLLASAFFVGYLLLGIPAGWMSDKWGGVRFLAIGVIIWSVFTIATPLAWSFASMLMIRFLLGVGEAVNFPSHTAVVSKWSPLHTRGRWQGLNMSGMAVGVMITAPITTWLTTQFNWHASFYFFGVLGIIWAIIWFKIATDEPKDHPFITDEELAEMEDGTSHKEEKEEVKIPWSKIFRVKEVWGVTLIYFFQNYNWYLYLTWLPAYFMTERGFTILNVGIYGALPWLGAFIAMNVAGLFSDYLSKRYTLTQSRRIPIYISFLGTAIFMALGAYTPNEWAALAYITLSVTCLGINFTMFWTLPIDIGPKSAGTLSGIMNTSGTVAGIIAPALTGFLIVLFGSWQYVLFLGAALALMGALLTRFMISAKQVLD</sequence>
<comment type="caution">
    <text evidence="9">The sequence shown here is derived from an EMBL/GenBank/DDBJ whole genome shotgun (WGS) entry which is preliminary data.</text>
</comment>
<feature type="compositionally biased region" description="Basic and acidic residues" evidence="6">
    <location>
        <begin position="1"/>
        <end position="13"/>
    </location>
</feature>
<dbReference type="SUPFAM" id="SSF103473">
    <property type="entry name" value="MFS general substrate transporter"/>
    <property type="match status" value="1"/>
</dbReference>
<evidence type="ECO:0000256" key="4">
    <source>
        <dbReference type="ARBA" id="ARBA00022989"/>
    </source>
</evidence>
<dbReference type="STRING" id="1221996.QY95_03906"/>
<proteinExistence type="predicted"/>
<feature type="transmembrane region" description="Helical" evidence="7">
    <location>
        <begin position="182"/>
        <end position="201"/>
    </location>
</feature>
<dbReference type="GO" id="GO:0022857">
    <property type="term" value="F:transmembrane transporter activity"/>
    <property type="evidence" value="ECO:0007669"/>
    <property type="project" value="InterPro"/>
</dbReference>
<dbReference type="InterPro" id="IPR020846">
    <property type="entry name" value="MFS_dom"/>
</dbReference>
<reference evidence="9" key="1">
    <citation type="submission" date="2015-02" db="EMBL/GenBank/DDBJ databases">
        <title>Genome Assembly of Bacillaceae bacterium MTCC 8252.</title>
        <authorList>
            <person name="Verma A."/>
            <person name="Khatri I."/>
            <person name="Mual P."/>
            <person name="Subramanian S."/>
            <person name="Krishnamurthi S."/>
        </authorList>
    </citation>
    <scope>NUCLEOTIDE SEQUENCE [LARGE SCALE GENOMIC DNA]</scope>
    <source>
        <strain evidence="9">MTCC 8252</strain>
    </source>
</reference>
<evidence type="ECO:0000256" key="6">
    <source>
        <dbReference type="SAM" id="MobiDB-lite"/>
    </source>
</evidence>
<keyword evidence="2" id="KW-0813">Transport</keyword>
<evidence type="ECO:0000313" key="9">
    <source>
        <dbReference type="EMBL" id="KKB34472.1"/>
    </source>
</evidence>
<accession>A0A0F5HNQ4</accession>
<keyword evidence="4 7" id="KW-1133">Transmembrane helix</keyword>
<dbReference type="Proteomes" id="UP000031563">
    <property type="component" value="Unassembled WGS sequence"/>
</dbReference>
<feature type="transmembrane region" description="Helical" evidence="7">
    <location>
        <begin position="248"/>
        <end position="266"/>
    </location>
</feature>
<dbReference type="InterPro" id="IPR011701">
    <property type="entry name" value="MFS"/>
</dbReference>
<dbReference type="CDD" id="cd17319">
    <property type="entry name" value="MFS_ExuT_GudP_like"/>
    <property type="match status" value="1"/>
</dbReference>
<organism evidence="9 10">
    <name type="scientific">Bacillus thermotolerans</name>
    <name type="common">Quasibacillus thermotolerans</name>
    <dbReference type="NCBI Taxonomy" id="1221996"/>
    <lineage>
        <taxon>Bacteria</taxon>
        <taxon>Bacillati</taxon>
        <taxon>Bacillota</taxon>
        <taxon>Bacilli</taxon>
        <taxon>Bacillales</taxon>
        <taxon>Bacillaceae</taxon>
        <taxon>Bacillus</taxon>
    </lineage>
</organism>
<evidence type="ECO:0000256" key="1">
    <source>
        <dbReference type="ARBA" id="ARBA00004651"/>
    </source>
</evidence>
<feature type="transmembrane region" description="Helical" evidence="7">
    <location>
        <begin position="346"/>
        <end position="367"/>
    </location>
</feature>
<feature type="transmembrane region" description="Helical" evidence="7">
    <location>
        <begin position="379"/>
        <end position="404"/>
    </location>
</feature>
<dbReference type="PANTHER" id="PTHR11662:SF399">
    <property type="entry name" value="FI19708P1-RELATED"/>
    <property type="match status" value="1"/>
</dbReference>
<dbReference type="Pfam" id="PF07690">
    <property type="entry name" value="MFS_1"/>
    <property type="match status" value="1"/>
</dbReference>
<feature type="transmembrane region" description="Helical" evidence="7">
    <location>
        <begin position="321"/>
        <end position="340"/>
    </location>
</feature>
<keyword evidence="5 7" id="KW-0472">Membrane</keyword>
<dbReference type="InterPro" id="IPR050382">
    <property type="entry name" value="MFS_Na/Anion_cotransporter"/>
</dbReference>
<feature type="transmembrane region" description="Helical" evidence="7">
    <location>
        <begin position="66"/>
        <end position="87"/>
    </location>
</feature>
<feature type="transmembrane region" description="Helical" evidence="7">
    <location>
        <begin position="286"/>
        <end position="309"/>
    </location>
</feature>
<gene>
    <name evidence="9" type="ORF">QY95_03906</name>
</gene>
<feature type="domain" description="Major facilitator superfamily (MFS) profile" evidence="8">
    <location>
        <begin position="30"/>
        <end position="434"/>
    </location>
</feature>
<dbReference type="PANTHER" id="PTHR11662">
    <property type="entry name" value="SOLUTE CARRIER FAMILY 17"/>
    <property type="match status" value="1"/>
</dbReference>
<feature type="region of interest" description="Disordered" evidence="6">
    <location>
        <begin position="1"/>
        <end position="20"/>
    </location>
</feature>
<feature type="transmembrane region" description="Helical" evidence="7">
    <location>
        <begin position="410"/>
        <end position="430"/>
    </location>
</feature>
<dbReference type="AlphaFoldDB" id="A0A0F5HNQ4"/>
<name>A0A0F5HNQ4_BACTR</name>
<evidence type="ECO:0000256" key="7">
    <source>
        <dbReference type="SAM" id="Phobius"/>
    </source>
</evidence>
<evidence type="ECO:0000256" key="5">
    <source>
        <dbReference type="ARBA" id="ARBA00023136"/>
    </source>
</evidence>
<dbReference type="GO" id="GO:0005886">
    <property type="term" value="C:plasma membrane"/>
    <property type="evidence" value="ECO:0007669"/>
    <property type="project" value="UniProtKB-SubCell"/>
</dbReference>
<evidence type="ECO:0000256" key="2">
    <source>
        <dbReference type="ARBA" id="ARBA00022448"/>
    </source>
</evidence>
<keyword evidence="3 7" id="KW-0812">Transmembrane</keyword>
<dbReference type="InterPro" id="IPR036259">
    <property type="entry name" value="MFS_trans_sf"/>
</dbReference>
<dbReference type="RefSeq" id="WP_040037664.1">
    <property type="nucleotide sequence ID" value="NZ_JWIQ02000065.1"/>
</dbReference>
<feature type="transmembrane region" description="Helical" evidence="7">
    <location>
        <begin position="93"/>
        <end position="115"/>
    </location>
</feature>
<dbReference type="EMBL" id="JWIR02000084">
    <property type="protein sequence ID" value="KKB34472.1"/>
    <property type="molecule type" value="Genomic_DNA"/>
</dbReference>
<feature type="transmembrane region" description="Helical" evidence="7">
    <location>
        <begin position="26"/>
        <end position="45"/>
    </location>
</feature>
<dbReference type="Gene3D" id="1.20.1250.20">
    <property type="entry name" value="MFS general substrate transporter like domains"/>
    <property type="match status" value="2"/>
</dbReference>
<protein>
    <submittedName>
        <fullName evidence="9">D-galactonate transporter</fullName>
    </submittedName>
</protein>
<evidence type="ECO:0000313" key="10">
    <source>
        <dbReference type="Proteomes" id="UP000031563"/>
    </source>
</evidence>
<dbReference type="FunFam" id="1.20.1250.20:FF:000532">
    <property type="entry name" value="SLC (SoLute Carrier) homolog"/>
    <property type="match status" value="1"/>
</dbReference>